<gene>
    <name evidence="8" type="ORF">BAE44_0001236</name>
</gene>
<dbReference type="AlphaFoldDB" id="A0A1E5WK08"/>
<dbReference type="Gene3D" id="3.40.50.300">
    <property type="entry name" value="P-loop containing nucleotide triphosphate hydrolases"/>
    <property type="match status" value="1"/>
</dbReference>
<evidence type="ECO:0000259" key="7">
    <source>
        <dbReference type="Pfam" id="PF18052"/>
    </source>
</evidence>
<organism evidence="8 9">
    <name type="scientific">Dichanthelium oligosanthes</name>
    <dbReference type="NCBI Taxonomy" id="888268"/>
    <lineage>
        <taxon>Eukaryota</taxon>
        <taxon>Viridiplantae</taxon>
        <taxon>Streptophyta</taxon>
        <taxon>Embryophyta</taxon>
        <taxon>Tracheophyta</taxon>
        <taxon>Spermatophyta</taxon>
        <taxon>Magnoliopsida</taxon>
        <taxon>Liliopsida</taxon>
        <taxon>Poales</taxon>
        <taxon>Poaceae</taxon>
        <taxon>PACMAD clade</taxon>
        <taxon>Panicoideae</taxon>
        <taxon>Panicodae</taxon>
        <taxon>Paniceae</taxon>
        <taxon>Dichantheliinae</taxon>
        <taxon>Dichanthelium</taxon>
    </lineage>
</organism>
<comment type="similarity">
    <text evidence="1">Belongs to the disease resistance NB-LRR family.</text>
</comment>
<dbReference type="EMBL" id="LWDX02004368">
    <property type="protein sequence ID" value="OEL37746.1"/>
    <property type="molecule type" value="Genomic_DNA"/>
</dbReference>
<dbReference type="PANTHER" id="PTHR19338:SF46">
    <property type="entry name" value="NB-ARC DOMAIN-CONTAINING PROTEIN"/>
    <property type="match status" value="1"/>
</dbReference>
<dbReference type="InterPro" id="IPR041118">
    <property type="entry name" value="Rx_N"/>
</dbReference>
<accession>A0A1E5WK08</accession>
<keyword evidence="3" id="KW-0677">Repeat</keyword>
<evidence type="ECO:0000256" key="5">
    <source>
        <dbReference type="ARBA" id="ARBA00022821"/>
    </source>
</evidence>
<sequence>MVASVAGAVLGVLLGAVTKNVVALVVKLVEKRRELWKGFRNDMDFIKRELLMIAGAEEDQLFGRGDPSAVRSISMEEMRDLAHDIEDCLDRILRYTEGDGEASLLRRIKTVGGPPYAAEIKKLKERLKAAHQRKLDYNVNGDREPSSPTGAATSSASLAHTDTAWVEPVGIDKPKQELLELLDDIEGQPEQLSVISIVGFAGSGKSTLAREVYDCPDVAGRFPCRAWVVASNHRGDTRGLLTALFKELRPGDRANGDVKQLQADIANYLNDQR</sequence>
<dbReference type="Pfam" id="PF00931">
    <property type="entry name" value="NB-ARC"/>
    <property type="match status" value="1"/>
</dbReference>
<proteinExistence type="inferred from homology"/>
<protein>
    <recommendedName>
        <fullName evidence="10">NB-ARC domain-containing protein</fullName>
    </recommendedName>
</protein>
<evidence type="ECO:0000256" key="4">
    <source>
        <dbReference type="ARBA" id="ARBA00022741"/>
    </source>
</evidence>
<keyword evidence="9" id="KW-1185">Reference proteome</keyword>
<keyword evidence="2" id="KW-0433">Leucine-rich repeat</keyword>
<feature type="domain" description="NB-ARC" evidence="6">
    <location>
        <begin position="174"/>
        <end position="273"/>
    </location>
</feature>
<keyword evidence="5" id="KW-0611">Plant defense</keyword>
<evidence type="ECO:0000259" key="6">
    <source>
        <dbReference type="Pfam" id="PF00931"/>
    </source>
</evidence>
<dbReference type="SUPFAM" id="SSF52540">
    <property type="entry name" value="P-loop containing nucleoside triphosphate hydrolases"/>
    <property type="match status" value="1"/>
</dbReference>
<dbReference type="Gene3D" id="1.20.5.4130">
    <property type="match status" value="1"/>
</dbReference>
<dbReference type="Proteomes" id="UP000095767">
    <property type="component" value="Unassembled WGS sequence"/>
</dbReference>
<evidence type="ECO:0000256" key="3">
    <source>
        <dbReference type="ARBA" id="ARBA00022737"/>
    </source>
</evidence>
<keyword evidence="4" id="KW-0547">Nucleotide-binding</keyword>
<evidence type="ECO:0000256" key="1">
    <source>
        <dbReference type="ARBA" id="ARBA00008894"/>
    </source>
</evidence>
<dbReference type="OrthoDB" id="669335at2759"/>
<dbReference type="GO" id="GO:0043531">
    <property type="term" value="F:ADP binding"/>
    <property type="evidence" value="ECO:0007669"/>
    <property type="project" value="InterPro"/>
</dbReference>
<dbReference type="PANTHER" id="PTHR19338">
    <property type="entry name" value="TRANSLOCASE OF INNER MITOCHONDRIAL MEMBRANE 13 HOMOLOG"/>
    <property type="match status" value="1"/>
</dbReference>
<dbReference type="InterPro" id="IPR002182">
    <property type="entry name" value="NB-ARC"/>
</dbReference>
<dbReference type="STRING" id="888268.A0A1E5WK08"/>
<evidence type="ECO:0000256" key="2">
    <source>
        <dbReference type="ARBA" id="ARBA00022614"/>
    </source>
</evidence>
<comment type="caution">
    <text evidence="8">The sequence shown here is derived from an EMBL/GenBank/DDBJ whole genome shotgun (WGS) entry which is preliminary data.</text>
</comment>
<name>A0A1E5WK08_9POAL</name>
<evidence type="ECO:0000313" key="8">
    <source>
        <dbReference type="EMBL" id="OEL37746.1"/>
    </source>
</evidence>
<dbReference type="GO" id="GO:0006952">
    <property type="term" value="P:defense response"/>
    <property type="evidence" value="ECO:0007669"/>
    <property type="project" value="UniProtKB-KW"/>
</dbReference>
<evidence type="ECO:0000313" key="9">
    <source>
        <dbReference type="Proteomes" id="UP000095767"/>
    </source>
</evidence>
<feature type="domain" description="Disease resistance N-terminal" evidence="7">
    <location>
        <begin position="21"/>
        <end position="95"/>
    </location>
</feature>
<dbReference type="InterPro" id="IPR027417">
    <property type="entry name" value="P-loop_NTPase"/>
</dbReference>
<dbReference type="Pfam" id="PF18052">
    <property type="entry name" value="Rx_N"/>
    <property type="match status" value="1"/>
</dbReference>
<reference evidence="8 9" key="1">
    <citation type="submission" date="2016-09" db="EMBL/GenBank/DDBJ databases">
        <title>The draft genome of Dichanthelium oligosanthes: A C3 panicoid grass species.</title>
        <authorList>
            <person name="Studer A.J."/>
            <person name="Schnable J.C."/>
            <person name="Brutnell T.P."/>
        </authorList>
    </citation>
    <scope>NUCLEOTIDE SEQUENCE [LARGE SCALE GENOMIC DNA]</scope>
    <source>
        <strain evidence="9">cv. Kellogg 1175</strain>
        <tissue evidence="8">Leaf</tissue>
    </source>
</reference>
<evidence type="ECO:0008006" key="10">
    <source>
        <dbReference type="Google" id="ProtNLM"/>
    </source>
</evidence>